<reference evidence="2" key="1">
    <citation type="submission" date="2020-05" db="EMBL/GenBank/DDBJ databases">
        <authorList>
            <person name="Chiriac C."/>
            <person name="Salcher M."/>
            <person name="Ghai R."/>
            <person name="Kavagutti S V."/>
        </authorList>
    </citation>
    <scope>NUCLEOTIDE SEQUENCE</scope>
</reference>
<dbReference type="Gene3D" id="3.90.550.10">
    <property type="entry name" value="Spore Coat Polysaccharide Biosynthesis Protein SpsA, Chain A"/>
    <property type="match status" value="1"/>
</dbReference>
<dbReference type="PANTHER" id="PTHR43685">
    <property type="entry name" value="GLYCOSYLTRANSFERASE"/>
    <property type="match status" value="1"/>
</dbReference>
<gene>
    <name evidence="2" type="ORF">UFOPK3820_00108</name>
</gene>
<keyword evidence="1" id="KW-0812">Transmembrane</keyword>
<feature type="transmembrane region" description="Helical" evidence="1">
    <location>
        <begin position="561"/>
        <end position="584"/>
    </location>
</feature>
<sequence length="1016" mass="110227">MSSQRVTAILVVHDGSTWLAEVVASIASQVRKADQVFAIDTGSVDSSVKLLKGARIPVATIDREAGFGAAVAHAVSQLPAAIEDSQADGNHEWLWILHDDCVLHPNALESLLQAIEDRPNVVMAGPKLLGWHDRTHLIELGVSIASNGARWTGLEPSEYDQGQHDGIHDVLSVSTAGALIRRDVFEELGGFDQNLELFRDDVDFGWRVRVAGHAVISVSDAIGYHAQASANERRSVDVKGAFLHRPLLLDRRNAAYVLLANSSLFALPWLTLQLLSGALVRATGYLFAKLPGYASDELLAIGSLFLHPAELLKARKFRKMHRLISPRVVKNFIPSRTSQLRASFTRLASELRARILPNTAAQDSAVLSDLDLNEDEDLLAPISHAPWRTIFYRPMVVAAAIIAVISLAWTRHRIGSLSGGALTESPESFRDLFKLYIASWHEVGMGSGESTPAWVLIVGIASIVTFGNTQVFITLLFLLGPFIILVSAHRYLKKFTENGWLAAGASLLYALSPVTIAAVNAGRLGVLILLALLPFFIRQIYQWIEVEKWSWRGIYGHSLFLWLLAAFNPSIFAILIGAVLLSVINDYQKSPNGYQDPLFKVRLYRRLTLLVIPFLLSAPGSFGLLRHPSRMFLEIGLSVPGGGPNLAIVANPGGPGSLPWWCISPITAVLIVAYFSTTAARKFATPGIVFLLLGTAASVIVVPGNGTTLSAQVFAGTFLSLATLFAIASGVVMFDKIKARLQQSNINYRHISVALVLILTLAYSATAAFWLVTVGSNSPVQSSQSKVLPAYLTVEKSAKTLVIRSYLQGSERALGYYISRGSDATLGEADVAPADTQVISQAVEGLIDNTGVNSSKVFATFGIKYVFLKKPTIDEIVQTVDGLGGFTRTSATKAGIVWKVNNPTGRLIHTDYAGEVTILEAKGVTASVPSPGTVTLTESFSNGWRLYQDGFKSARIKDQNGLPTFEVTNAGEVTVFHDGTLRRAWISFFIITLVTTIVLALPAGRRKREISEKELA</sequence>
<keyword evidence="1" id="KW-0472">Membrane</keyword>
<keyword evidence="1" id="KW-1133">Transmembrane helix</keyword>
<dbReference type="InterPro" id="IPR050834">
    <property type="entry name" value="Glycosyltransf_2"/>
</dbReference>
<dbReference type="SUPFAM" id="SSF53448">
    <property type="entry name" value="Nucleotide-diphospho-sugar transferases"/>
    <property type="match status" value="1"/>
</dbReference>
<evidence type="ECO:0000313" key="2">
    <source>
        <dbReference type="EMBL" id="CAB4330306.1"/>
    </source>
</evidence>
<feature type="transmembrane region" description="Helical" evidence="1">
    <location>
        <begin position="683"/>
        <end position="703"/>
    </location>
</feature>
<name>A0A6J5YKM5_9ZZZZ</name>
<feature type="transmembrane region" description="Helical" evidence="1">
    <location>
        <begin position="709"/>
        <end position="732"/>
    </location>
</feature>
<feature type="transmembrane region" description="Helical" evidence="1">
    <location>
        <begin position="753"/>
        <end position="772"/>
    </location>
</feature>
<feature type="transmembrane region" description="Helical" evidence="1">
    <location>
        <begin position="984"/>
        <end position="1003"/>
    </location>
</feature>
<proteinExistence type="predicted"/>
<dbReference type="InterPro" id="IPR029044">
    <property type="entry name" value="Nucleotide-diphossugar_trans"/>
</dbReference>
<organism evidence="2">
    <name type="scientific">freshwater metagenome</name>
    <dbReference type="NCBI Taxonomy" id="449393"/>
    <lineage>
        <taxon>unclassified sequences</taxon>
        <taxon>metagenomes</taxon>
        <taxon>ecological metagenomes</taxon>
    </lineage>
</organism>
<dbReference type="AlphaFoldDB" id="A0A6J5YKM5"/>
<feature type="transmembrane region" description="Helical" evidence="1">
    <location>
        <begin position="604"/>
        <end position="625"/>
    </location>
</feature>
<evidence type="ECO:0000256" key="1">
    <source>
        <dbReference type="SAM" id="Phobius"/>
    </source>
</evidence>
<dbReference type="EMBL" id="CAESAB010000002">
    <property type="protein sequence ID" value="CAB4330306.1"/>
    <property type="molecule type" value="Genomic_DNA"/>
</dbReference>
<dbReference type="Pfam" id="PF13641">
    <property type="entry name" value="Glyco_tranf_2_3"/>
    <property type="match status" value="1"/>
</dbReference>
<protein>
    <submittedName>
        <fullName evidence="2">Unannotated protein</fullName>
    </submittedName>
</protein>
<feature type="transmembrane region" description="Helical" evidence="1">
    <location>
        <begin position="453"/>
        <end position="486"/>
    </location>
</feature>
<feature type="transmembrane region" description="Helical" evidence="1">
    <location>
        <begin position="658"/>
        <end position="676"/>
    </location>
</feature>
<feature type="transmembrane region" description="Helical" evidence="1">
    <location>
        <begin position="498"/>
        <end position="518"/>
    </location>
</feature>
<accession>A0A6J5YKM5</accession>
<dbReference type="PANTHER" id="PTHR43685:SF3">
    <property type="entry name" value="SLR2126 PROTEIN"/>
    <property type="match status" value="1"/>
</dbReference>
<feature type="transmembrane region" description="Helical" evidence="1">
    <location>
        <begin position="524"/>
        <end position="541"/>
    </location>
</feature>
<feature type="transmembrane region" description="Helical" evidence="1">
    <location>
        <begin position="390"/>
        <end position="409"/>
    </location>
</feature>